<dbReference type="Gene3D" id="3.40.1440.10">
    <property type="entry name" value="GIY-YIG endonuclease"/>
    <property type="match status" value="1"/>
</dbReference>
<proteinExistence type="predicted"/>
<dbReference type="PROSITE" id="PS50164">
    <property type="entry name" value="GIY_YIG"/>
    <property type="match status" value="1"/>
</dbReference>
<dbReference type="InterPro" id="IPR035901">
    <property type="entry name" value="GIY-YIG_endonuc_sf"/>
</dbReference>
<evidence type="ECO:0000313" key="2">
    <source>
        <dbReference type="EMBL" id="VAW18487.1"/>
    </source>
</evidence>
<feature type="domain" description="GIY-YIG" evidence="1">
    <location>
        <begin position="2"/>
        <end position="74"/>
    </location>
</feature>
<evidence type="ECO:0000259" key="1">
    <source>
        <dbReference type="PROSITE" id="PS50164"/>
    </source>
</evidence>
<name>A0A3B0TYF6_9ZZZZ</name>
<dbReference type="InterPro" id="IPR050190">
    <property type="entry name" value="UPF0213_domain"/>
</dbReference>
<gene>
    <name evidence="2" type="ORF">MNBD_BACTEROID03-1302</name>
</gene>
<organism evidence="2">
    <name type="scientific">hydrothermal vent metagenome</name>
    <dbReference type="NCBI Taxonomy" id="652676"/>
    <lineage>
        <taxon>unclassified sequences</taxon>
        <taxon>metagenomes</taxon>
        <taxon>ecological metagenomes</taxon>
    </lineage>
</organism>
<protein>
    <submittedName>
        <fullName evidence="2">Excinuclease ABC, C subunit-like</fullName>
    </submittedName>
</protein>
<sequence length="74" mass="9216">MHRYYVYILTNKNNTVLYVGFTKQLEKRLKQYKAKSNKGFTKRYNVHKLVYFEITQYVNNAIKREKQIKHWNRQ</sequence>
<dbReference type="SUPFAM" id="SSF82771">
    <property type="entry name" value="GIY-YIG endonuclease"/>
    <property type="match status" value="1"/>
</dbReference>
<dbReference type="EMBL" id="UOEL01000153">
    <property type="protein sequence ID" value="VAW18487.1"/>
    <property type="molecule type" value="Genomic_DNA"/>
</dbReference>
<dbReference type="PANTHER" id="PTHR34477:SF5">
    <property type="entry name" value="BSL5627 PROTEIN"/>
    <property type="match status" value="1"/>
</dbReference>
<reference evidence="2" key="1">
    <citation type="submission" date="2018-06" db="EMBL/GenBank/DDBJ databases">
        <authorList>
            <person name="Zhirakovskaya E."/>
        </authorList>
    </citation>
    <scope>NUCLEOTIDE SEQUENCE</scope>
</reference>
<dbReference type="InterPro" id="IPR000305">
    <property type="entry name" value="GIY-YIG_endonuc"/>
</dbReference>
<accession>A0A3B0TYF6</accession>
<dbReference type="AlphaFoldDB" id="A0A3B0TYF6"/>
<dbReference type="PANTHER" id="PTHR34477">
    <property type="entry name" value="UPF0213 PROTEIN YHBQ"/>
    <property type="match status" value="1"/>
</dbReference>
<dbReference type="Pfam" id="PF01541">
    <property type="entry name" value="GIY-YIG"/>
    <property type="match status" value="1"/>
</dbReference>